<proteinExistence type="inferred from homology"/>
<feature type="transmembrane region" description="Helical" evidence="6">
    <location>
        <begin position="85"/>
        <end position="105"/>
    </location>
</feature>
<dbReference type="EMBL" id="CAJNOR010000379">
    <property type="protein sequence ID" value="CAF0896811.1"/>
    <property type="molecule type" value="Genomic_DNA"/>
</dbReference>
<protein>
    <submittedName>
        <fullName evidence="7">Uncharacterized protein</fullName>
    </submittedName>
</protein>
<feature type="transmembrane region" description="Helical" evidence="6">
    <location>
        <begin position="156"/>
        <end position="176"/>
    </location>
</feature>
<feature type="transmembrane region" description="Helical" evidence="6">
    <location>
        <begin position="188"/>
        <end position="208"/>
    </location>
</feature>
<keyword evidence="4 6" id="KW-0472">Membrane</keyword>
<sequence>MDTSITNNDEQQLIQMLALSPDKLVQEEKGVIVHEKPTTIVTADVKPPTKAELKQQTFVLRLFSWPLHLLASCHIPHFSDRSLRLTFLLFITLIGLTSFTIALIVGSTVVQFKQQCSLYAPFNFEKLTKLNENWMLKLNPASERFTPPSTCDFCTFSNVFTFIYCIMTGFFFILFNGDHRVIRSNDRCLIIPWFPMSIILGLLALINASILTNGFLKFCAAVTSNDKQITSCVQLNQIVFEQYPNVSSLFIYMLIAIVGSWFQLAFFIGVVAILLIRLGSSFDWSKHHDTDGNAKPINIIMKPIEKVEKV</sequence>
<comment type="caution">
    <text evidence="7">The sequence shown here is derived from an EMBL/GenBank/DDBJ whole genome shotgun (WGS) entry which is preliminary data.</text>
</comment>
<dbReference type="AlphaFoldDB" id="A0A813Z9J4"/>
<dbReference type="Pfam" id="PF26158">
    <property type="entry name" value="Claudin_TMEM179-179B"/>
    <property type="match status" value="1"/>
</dbReference>
<evidence type="ECO:0000256" key="3">
    <source>
        <dbReference type="ARBA" id="ARBA00022989"/>
    </source>
</evidence>
<evidence type="ECO:0000313" key="8">
    <source>
        <dbReference type="Proteomes" id="UP000663828"/>
    </source>
</evidence>
<accession>A0A813Z9J4</accession>
<keyword evidence="3 6" id="KW-1133">Transmembrane helix</keyword>
<name>A0A813Z9J4_ADIRI</name>
<feature type="transmembrane region" description="Helical" evidence="6">
    <location>
        <begin position="249"/>
        <end position="276"/>
    </location>
</feature>
<keyword evidence="8" id="KW-1185">Reference proteome</keyword>
<dbReference type="PANTHER" id="PTHR31872:SF4">
    <property type="entry name" value="TRANSMEMBRANE PROTEIN 179"/>
    <property type="match status" value="1"/>
</dbReference>
<evidence type="ECO:0000256" key="2">
    <source>
        <dbReference type="ARBA" id="ARBA00022692"/>
    </source>
</evidence>
<evidence type="ECO:0000313" key="7">
    <source>
        <dbReference type="EMBL" id="CAF0896811.1"/>
    </source>
</evidence>
<reference evidence="7" key="1">
    <citation type="submission" date="2021-02" db="EMBL/GenBank/DDBJ databases">
        <authorList>
            <person name="Nowell W R."/>
        </authorList>
    </citation>
    <scope>NUCLEOTIDE SEQUENCE</scope>
</reference>
<evidence type="ECO:0000256" key="5">
    <source>
        <dbReference type="ARBA" id="ARBA00093776"/>
    </source>
</evidence>
<dbReference type="InterPro" id="IPR059010">
    <property type="entry name" value="TMEM179-179B"/>
</dbReference>
<comment type="similarity">
    <text evidence="5">Belongs to the TMEM179 family.</text>
</comment>
<evidence type="ECO:0000256" key="1">
    <source>
        <dbReference type="ARBA" id="ARBA00004141"/>
    </source>
</evidence>
<dbReference type="PANTHER" id="PTHR31872">
    <property type="entry name" value="TRANSMEMBRANE PROTEIN 179"/>
    <property type="match status" value="1"/>
</dbReference>
<organism evidence="7 8">
    <name type="scientific">Adineta ricciae</name>
    <name type="common">Rotifer</name>
    <dbReference type="NCBI Taxonomy" id="249248"/>
    <lineage>
        <taxon>Eukaryota</taxon>
        <taxon>Metazoa</taxon>
        <taxon>Spiralia</taxon>
        <taxon>Gnathifera</taxon>
        <taxon>Rotifera</taxon>
        <taxon>Eurotatoria</taxon>
        <taxon>Bdelloidea</taxon>
        <taxon>Adinetida</taxon>
        <taxon>Adinetidae</taxon>
        <taxon>Adineta</taxon>
    </lineage>
</organism>
<keyword evidence="2 6" id="KW-0812">Transmembrane</keyword>
<evidence type="ECO:0000256" key="4">
    <source>
        <dbReference type="ARBA" id="ARBA00023136"/>
    </source>
</evidence>
<comment type="subcellular location">
    <subcellularLocation>
        <location evidence="1">Membrane</location>
        <topology evidence="1">Multi-pass membrane protein</topology>
    </subcellularLocation>
</comment>
<dbReference type="Proteomes" id="UP000663828">
    <property type="component" value="Unassembled WGS sequence"/>
</dbReference>
<evidence type="ECO:0000256" key="6">
    <source>
        <dbReference type="SAM" id="Phobius"/>
    </source>
</evidence>
<dbReference type="InterPro" id="IPR029673">
    <property type="entry name" value="TMEM179"/>
</dbReference>
<gene>
    <name evidence="7" type="ORF">XAT740_LOCUS7806</name>
</gene>